<evidence type="ECO:0000313" key="7">
    <source>
        <dbReference type="EMBL" id="CAE1227529.1"/>
    </source>
</evidence>
<dbReference type="GO" id="GO:0051082">
    <property type="term" value="F:unfolded protein binding"/>
    <property type="evidence" value="ECO:0007669"/>
    <property type="project" value="TreeGrafter"/>
</dbReference>
<dbReference type="AlphaFoldDB" id="A0A812BGS0"/>
<dbReference type="PROSITE" id="PS51392">
    <property type="entry name" value="KEN"/>
    <property type="match status" value="1"/>
</dbReference>
<dbReference type="GO" id="GO:0005524">
    <property type="term" value="F:ATP binding"/>
    <property type="evidence" value="ECO:0007669"/>
    <property type="project" value="UniProtKB-KW"/>
</dbReference>
<dbReference type="GO" id="GO:1990604">
    <property type="term" value="C:IRE1-TRAF2-ASK1 complex"/>
    <property type="evidence" value="ECO:0007669"/>
    <property type="project" value="TreeGrafter"/>
</dbReference>
<dbReference type="OrthoDB" id="6060579at2759"/>
<keyword evidence="3" id="KW-0067">ATP-binding</keyword>
<dbReference type="Gene3D" id="1.20.1440.180">
    <property type="entry name" value="KEN domain"/>
    <property type="match status" value="1"/>
</dbReference>
<dbReference type="PANTHER" id="PTHR13954">
    <property type="entry name" value="IRE1-RELATED"/>
    <property type="match status" value="1"/>
</dbReference>
<keyword evidence="1" id="KW-0732">Signal</keyword>
<gene>
    <name evidence="7" type="ORF">SPHA_16441</name>
</gene>
<dbReference type="GO" id="GO:0036498">
    <property type="term" value="P:IRE1-mediated unfolded protein response"/>
    <property type="evidence" value="ECO:0007669"/>
    <property type="project" value="TreeGrafter"/>
</dbReference>
<organism evidence="7 8">
    <name type="scientific">Acanthosepion pharaonis</name>
    <name type="common">Pharaoh cuttlefish</name>
    <name type="synonym">Sepia pharaonis</name>
    <dbReference type="NCBI Taxonomy" id="158019"/>
    <lineage>
        <taxon>Eukaryota</taxon>
        <taxon>Metazoa</taxon>
        <taxon>Spiralia</taxon>
        <taxon>Lophotrochozoa</taxon>
        <taxon>Mollusca</taxon>
        <taxon>Cephalopoda</taxon>
        <taxon>Coleoidea</taxon>
        <taxon>Decapodiformes</taxon>
        <taxon>Sepiida</taxon>
        <taxon>Sepiina</taxon>
        <taxon>Sepiidae</taxon>
        <taxon>Acanthosepion</taxon>
    </lineage>
</organism>
<feature type="domain" description="Protein kinase" evidence="5">
    <location>
        <begin position="74"/>
        <end position="340"/>
    </location>
</feature>
<evidence type="ECO:0000259" key="6">
    <source>
        <dbReference type="PROSITE" id="PS51392"/>
    </source>
</evidence>
<proteinExistence type="predicted"/>
<keyword evidence="8" id="KW-1185">Reference proteome</keyword>
<dbReference type="SMART" id="SM00220">
    <property type="entry name" value="S_TKc"/>
    <property type="match status" value="1"/>
</dbReference>
<evidence type="ECO:0008006" key="9">
    <source>
        <dbReference type="Google" id="ProtNLM"/>
    </source>
</evidence>
<evidence type="ECO:0000256" key="1">
    <source>
        <dbReference type="ARBA" id="ARBA00022729"/>
    </source>
</evidence>
<reference evidence="7" key="1">
    <citation type="submission" date="2021-01" db="EMBL/GenBank/DDBJ databases">
        <authorList>
            <person name="Li R."/>
            <person name="Bekaert M."/>
        </authorList>
    </citation>
    <scope>NUCLEOTIDE SEQUENCE</scope>
    <source>
        <strain evidence="7">Farmed</strain>
    </source>
</reference>
<dbReference type="GO" id="GO:0004674">
    <property type="term" value="F:protein serine/threonine kinase activity"/>
    <property type="evidence" value="ECO:0007669"/>
    <property type="project" value="InterPro"/>
</dbReference>
<dbReference type="InterPro" id="IPR045133">
    <property type="entry name" value="IRE1/2-like"/>
</dbReference>
<dbReference type="InterPro" id="IPR000719">
    <property type="entry name" value="Prot_kinase_dom"/>
</dbReference>
<dbReference type="InterPro" id="IPR010513">
    <property type="entry name" value="KEN_dom"/>
</dbReference>
<dbReference type="EMBL" id="CAHIKZ030000578">
    <property type="protein sequence ID" value="CAE1227529.1"/>
    <property type="molecule type" value="Genomic_DNA"/>
</dbReference>
<dbReference type="Proteomes" id="UP000597762">
    <property type="component" value="Unassembled WGS sequence"/>
</dbReference>
<dbReference type="SUPFAM" id="SSF56112">
    <property type="entry name" value="Protein kinase-like (PK-like)"/>
    <property type="match status" value="1"/>
</dbReference>
<dbReference type="InterPro" id="IPR038357">
    <property type="entry name" value="KEN_sf"/>
</dbReference>
<evidence type="ECO:0000259" key="5">
    <source>
        <dbReference type="PROSITE" id="PS50011"/>
    </source>
</evidence>
<dbReference type="Pfam" id="PF00069">
    <property type="entry name" value="Pkinase"/>
    <property type="match status" value="1"/>
</dbReference>
<dbReference type="InterPro" id="IPR011009">
    <property type="entry name" value="Kinase-like_dom_sf"/>
</dbReference>
<keyword evidence="4" id="KW-0175">Coiled coil</keyword>
<keyword evidence="2" id="KW-0547">Nucleotide-binding</keyword>
<dbReference type="GO" id="GO:0070059">
    <property type="term" value="P:intrinsic apoptotic signaling pathway in response to endoplasmic reticulum stress"/>
    <property type="evidence" value="ECO:0007669"/>
    <property type="project" value="TreeGrafter"/>
</dbReference>
<sequence>MCRERQEETISELLANEVRLREKREKKRVKRQLKRQQRQIDDLSDSLEVLHEEDALSVSTEDDMSCDELDWDQRHFSDVQGRTNKEELEHRKGHLIVLGLQADGTELAIKVYKNDECPVKCGILNQLVQPLKLDYNFLIQYRTFTVSKDFAFLSMNICECNVRQYIEWKLQQNSFDANIASGLVWHMLKGLKSLHDNNILHGRLKPENLLIDSKGRLLLANYGFHHLCKHQTWSSSNGQKDNEKSEDEKCWQPSEILRSEQHKKYTSKSDIQVAGMVAHFIISGGHHPFGQDDEVILNIILNDWQLHHLSEEASDIISAMLSGAPTNRPDVEDIMKHPYFWSTGRRFELLLNAGSHLALMSSSVFGLSEEAQKNLLELIKILDSDNQFQEWKTLIDNSFIEELKIFFQYQNTLTGLILFIYNTWNRWNQTCKERRHLLPEPSSYFFHKFPKLFCAVYHHIKTSSLRNIIPYQSYY</sequence>
<evidence type="ECO:0000256" key="3">
    <source>
        <dbReference type="ARBA" id="ARBA00022840"/>
    </source>
</evidence>
<feature type="coiled-coil region" evidence="4">
    <location>
        <begin position="3"/>
        <end position="53"/>
    </location>
</feature>
<evidence type="ECO:0000256" key="4">
    <source>
        <dbReference type="SAM" id="Coils"/>
    </source>
</evidence>
<dbReference type="GO" id="GO:0006397">
    <property type="term" value="P:mRNA processing"/>
    <property type="evidence" value="ECO:0007669"/>
    <property type="project" value="InterPro"/>
</dbReference>
<dbReference type="Gene3D" id="1.10.510.10">
    <property type="entry name" value="Transferase(Phosphotransferase) domain 1"/>
    <property type="match status" value="1"/>
</dbReference>
<evidence type="ECO:0000256" key="2">
    <source>
        <dbReference type="ARBA" id="ARBA00022741"/>
    </source>
</evidence>
<protein>
    <recommendedName>
        <fullName evidence="9">Protein kinase domain-containing protein</fullName>
    </recommendedName>
</protein>
<dbReference type="Pfam" id="PF06479">
    <property type="entry name" value="Ribonuc_2-5A"/>
    <property type="match status" value="1"/>
</dbReference>
<dbReference type="PANTHER" id="PTHR13954:SF6">
    <property type="entry name" value="NON-SPECIFIC SERINE_THREONINE PROTEIN KINASE"/>
    <property type="match status" value="1"/>
</dbReference>
<feature type="domain" description="KEN" evidence="6">
    <location>
        <begin position="343"/>
        <end position="475"/>
    </location>
</feature>
<comment type="caution">
    <text evidence="7">The sequence shown here is derived from an EMBL/GenBank/DDBJ whole genome shotgun (WGS) entry which is preliminary data.</text>
</comment>
<dbReference type="PROSITE" id="PS50011">
    <property type="entry name" value="PROTEIN_KINASE_DOM"/>
    <property type="match status" value="1"/>
</dbReference>
<accession>A0A812BGS0</accession>
<evidence type="ECO:0000313" key="8">
    <source>
        <dbReference type="Proteomes" id="UP000597762"/>
    </source>
</evidence>
<name>A0A812BGS0_ACAPH</name>
<dbReference type="GO" id="GO:0004521">
    <property type="term" value="F:RNA endonuclease activity"/>
    <property type="evidence" value="ECO:0007669"/>
    <property type="project" value="InterPro"/>
</dbReference>